<evidence type="ECO:0000313" key="1">
    <source>
        <dbReference type="EMBL" id="GAA3373059.1"/>
    </source>
</evidence>
<dbReference type="EMBL" id="BAAAYL010000001">
    <property type="protein sequence ID" value="GAA3373059.1"/>
    <property type="molecule type" value="Genomic_DNA"/>
</dbReference>
<accession>A0ABP6SCM9</accession>
<gene>
    <name evidence="1" type="ORF">GCM10020367_31500</name>
</gene>
<proteinExistence type="predicted"/>
<name>A0ABP6SCM9_9ACTN</name>
<reference evidence="2" key="1">
    <citation type="journal article" date="2019" name="Int. J. Syst. Evol. Microbiol.">
        <title>The Global Catalogue of Microorganisms (GCM) 10K type strain sequencing project: providing services to taxonomists for standard genome sequencing and annotation.</title>
        <authorList>
            <consortium name="The Broad Institute Genomics Platform"/>
            <consortium name="The Broad Institute Genome Sequencing Center for Infectious Disease"/>
            <person name="Wu L."/>
            <person name="Ma J."/>
        </authorList>
    </citation>
    <scope>NUCLEOTIDE SEQUENCE [LARGE SCALE GENOMIC DNA]</scope>
    <source>
        <strain evidence="2">JCM 9651</strain>
    </source>
</reference>
<sequence>MAVQARKVALFCVIIFVLYTIITSPKESADMVGIGFKGISDAAKGIGEFMTELVR</sequence>
<organism evidence="1 2">
    <name type="scientific">Streptomyces sannanensis</name>
    <dbReference type="NCBI Taxonomy" id="285536"/>
    <lineage>
        <taxon>Bacteria</taxon>
        <taxon>Bacillati</taxon>
        <taxon>Actinomycetota</taxon>
        <taxon>Actinomycetes</taxon>
        <taxon>Kitasatosporales</taxon>
        <taxon>Streptomycetaceae</taxon>
        <taxon>Streptomyces</taxon>
    </lineage>
</organism>
<evidence type="ECO:0000313" key="2">
    <source>
        <dbReference type="Proteomes" id="UP001499990"/>
    </source>
</evidence>
<dbReference type="Proteomes" id="UP001499990">
    <property type="component" value="Unassembled WGS sequence"/>
</dbReference>
<comment type="caution">
    <text evidence="1">The sequence shown here is derived from an EMBL/GenBank/DDBJ whole genome shotgun (WGS) entry which is preliminary data.</text>
</comment>
<protein>
    <submittedName>
        <fullName evidence="1">Uncharacterized protein</fullName>
    </submittedName>
</protein>
<keyword evidence="2" id="KW-1185">Reference proteome</keyword>